<keyword evidence="5 6" id="KW-0456">Lyase</keyword>
<gene>
    <name evidence="8" type="primary">folB</name>
    <name evidence="8" type="ORF">IAC29_03960</name>
</gene>
<comment type="similarity">
    <text evidence="3 6">Belongs to the DHNA family.</text>
</comment>
<dbReference type="AlphaFoldDB" id="A0A9D9HF05"/>
<dbReference type="InterPro" id="IPR006156">
    <property type="entry name" value="Dihydroneopterin_aldolase"/>
</dbReference>
<evidence type="ECO:0000256" key="3">
    <source>
        <dbReference type="ARBA" id="ARBA00005708"/>
    </source>
</evidence>
<dbReference type="Pfam" id="PF02152">
    <property type="entry name" value="FolB"/>
    <property type="match status" value="1"/>
</dbReference>
<evidence type="ECO:0000259" key="7">
    <source>
        <dbReference type="SMART" id="SM00905"/>
    </source>
</evidence>
<evidence type="ECO:0000256" key="5">
    <source>
        <dbReference type="ARBA" id="ARBA00023239"/>
    </source>
</evidence>
<evidence type="ECO:0000256" key="6">
    <source>
        <dbReference type="RuleBase" id="RU362079"/>
    </source>
</evidence>
<sequence length="125" mass="13728">MDRKGIIELEGMEFHAFHGCLEEERTKGNTFVVDFRGTADLSAAAGSDRLEDTLDYGTIYRIVEKEMKQASALIENVAGRIVAAIEKEMPGFSEFSVRVSKRNPPVDGKCAWSRVTLSGGRGGKD</sequence>
<dbReference type="EMBL" id="JADIMQ010000054">
    <property type="protein sequence ID" value="MBO8448409.1"/>
    <property type="molecule type" value="Genomic_DNA"/>
</dbReference>
<name>A0A9D9HF05_9BACT</name>
<comment type="catalytic activity">
    <reaction evidence="1 6">
        <text>7,8-dihydroneopterin = 6-hydroxymethyl-7,8-dihydropterin + glycolaldehyde</text>
        <dbReference type="Rhea" id="RHEA:10540"/>
        <dbReference type="ChEBI" id="CHEBI:17001"/>
        <dbReference type="ChEBI" id="CHEBI:17071"/>
        <dbReference type="ChEBI" id="CHEBI:44841"/>
        <dbReference type="EC" id="4.1.2.25"/>
    </reaction>
</comment>
<evidence type="ECO:0000256" key="4">
    <source>
        <dbReference type="ARBA" id="ARBA00022909"/>
    </source>
</evidence>
<dbReference type="GO" id="GO:0046654">
    <property type="term" value="P:tetrahydrofolate biosynthetic process"/>
    <property type="evidence" value="ECO:0007669"/>
    <property type="project" value="UniProtKB-UniRule"/>
</dbReference>
<dbReference type="NCBIfam" id="TIGR00526">
    <property type="entry name" value="folB_dom"/>
    <property type="match status" value="1"/>
</dbReference>
<feature type="domain" description="Dihydroneopterin aldolase/epimerase" evidence="7">
    <location>
        <begin position="7"/>
        <end position="119"/>
    </location>
</feature>
<keyword evidence="4 6" id="KW-0289">Folate biosynthesis</keyword>
<dbReference type="InterPro" id="IPR043133">
    <property type="entry name" value="GTP-CH-I_C/QueF"/>
</dbReference>
<proteinExistence type="inferred from homology"/>
<dbReference type="InterPro" id="IPR006157">
    <property type="entry name" value="FolB_dom"/>
</dbReference>
<reference evidence="8" key="2">
    <citation type="journal article" date="2021" name="PeerJ">
        <title>Extensive microbial diversity within the chicken gut microbiome revealed by metagenomics and culture.</title>
        <authorList>
            <person name="Gilroy R."/>
            <person name="Ravi A."/>
            <person name="Getino M."/>
            <person name="Pursley I."/>
            <person name="Horton D.L."/>
            <person name="Alikhan N.F."/>
            <person name="Baker D."/>
            <person name="Gharbi K."/>
            <person name="Hall N."/>
            <person name="Watson M."/>
            <person name="Adriaenssens E.M."/>
            <person name="Foster-Nyarko E."/>
            <person name="Jarju S."/>
            <person name="Secka A."/>
            <person name="Antonio M."/>
            <person name="Oren A."/>
            <person name="Chaudhuri R.R."/>
            <person name="La Ragione R."/>
            <person name="Hildebrand F."/>
            <person name="Pallen M.J."/>
        </authorList>
    </citation>
    <scope>NUCLEOTIDE SEQUENCE</scope>
    <source>
        <strain evidence="8">20514</strain>
    </source>
</reference>
<evidence type="ECO:0000313" key="8">
    <source>
        <dbReference type="EMBL" id="MBO8448409.1"/>
    </source>
</evidence>
<evidence type="ECO:0000256" key="1">
    <source>
        <dbReference type="ARBA" id="ARBA00001353"/>
    </source>
</evidence>
<dbReference type="GO" id="GO:0005737">
    <property type="term" value="C:cytoplasm"/>
    <property type="evidence" value="ECO:0007669"/>
    <property type="project" value="TreeGrafter"/>
</dbReference>
<comment type="pathway">
    <text evidence="2 6">Cofactor biosynthesis; tetrahydrofolate biosynthesis; 2-amino-4-hydroxy-6-hydroxymethyl-7,8-dihydropteridine diphosphate from 7,8-dihydroneopterin triphosphate: step 3/4.</text>
</comment>
<dbReference type="Proteomes" id="UP000810252">
    <property type="component" value="Unassembled WGS sequence"/>
</dbReference>
<protein>
    <recommendedName>
        <fullName evidence="6">7,8-dihydroneopterin aldolase</fullName>
        <ecNumber evidence="6">4.1.2.25</ecNumber>
    </recommendedName>
</protein>
<dbReference type="Gene3D" id="3.30.1130.10">
    <property type="match status" value="1"/>
</dbReference>
<dbReference type="GO" id="GO:0004150">
    <property type="term" value="F:dihydroneopterin aldolase activity"/>
    <property type="evidence" value="ECO:0007669"/>
    <property type="project" value="UniProtKB-UniRule"/>
</dbReference>
<dbReference type="SMART" id="SM00905">
    <property type="entry name" value="FolB"/>
    <property type="match status" value="1"/>
</dbReference>
<comment type="caution">
    <text evidence="8">The sequence shown here is derived from an EMBL/GenBank/DDBJ whole genome shotgun (WGS) entry which is preliminary data.</text>
</comment>
<dbReference type="NCBIfam" id="TIGR00525">
    <property type="entry name" value="folB"/>
    <property type="match status" value="1"/>
</dbReference>
<reference evidence="8" key="1">
    <citation type="submission" date="2020-10" db="EMBL/GenBank/DDBJ databases">
        <authorList>
            <person name="Gilroy R."/>
        </authorList>
    </citation>
    <scope>NUCLEOTIDE SEQUENCE</scope>
    <source>
        <strain evidence="8">20514</strain>
    </source>
</reference>
<accession>A0A9D9HF05</accession>
<dbReference type="EC" id="4.1.2.25" evidence="6"/>
<dbReference type="GO" id="GO:0046656">
    <property type="term" value="P:folic acid biosynthetic process"/>
    <property type="evidence" value="ECO:0007669"/>
    <property type="project" value="UniProtKB-UniRule"/>
</dbReference>
<dbReference type="PANTHER" id="PTHR42844:SF1">
    <property type="entry name" value="DIHYDRONEOPTERIN ALDOLASE 1-RELATED"/>
    <property type="match status" value="1"/>
</dbReference>
<evidence type="ECO:0000256" key="2">
    <source>
        <dbReference type="ARBA" id="ARBA00005013"/>
    </source>
</evidence>
<comment type="function">
    <text evidence="6">Catalyzes the conversion of 7,8-dihydroneopterin to 6-hydroxymethyl-7,8-dihydropterin.</text>
</comment>
<dbReference type="SUPFAM" id="SSF55620">
    <property type="entry name" value="Tetrahydrobiopterin biosynthesis enzymes-like"/>
    <property type="match status" value="1"/>
</dbReference>
<dbReference type="PANTHER" id="PTHR42844">
    <property type="entry name" value="DIHYDRONEOPTERIN ALDOLASE 1-RELATED"/>
    <property type="match status" value="1"/>
</dbReference>
<organism evidence="8 9">
    <name type="scientific">Candidatus Cryptobacteroides merdigallinarum</name>
    <dbReference type="NCBI Taxonomy" id="2840770"/>
    <lineage>
        <taxon>Bacteria</taxon>
        <taxon>Pseudomonadati</taxon>
        <taxon>Bacteroidota</taxon>
        <taxon>Bacteroidia</taxon>
        <taxon>Bacteroidales</taxon>
        <taxon>Candidatus Cryptobacteroides</taxon>
    </lineage>
</organism>
<evidence type="ECO:0000313" key="9">
    <source>
        <dbReference type="Proteomes" id="UP000810252"/>
    </source>
</evidence>